<accession>U2KYA8</accession>
<organism evidence="2 3">
    <name type="scientific">Ruminococcus callidus ATCC 27760</name>
    <dbReference type="NCBI Taxonomy" id="411473"/>
    <lineage>
        <taxon>Bacteria</taxon>
        <taxon>Bacillati</taxon>
        <taxon>Bacillota</taxon>
        <taxon>Clostridia</taxon>
        <taxon>Eubacteriales</taxon>
        <taxon>Oscillospiraceae</taxon>
        <taxon>Ruminococcus</taxon>
    </lineage>
</organism>
<evidence type="ECO:0000256" key="1">
    <source>
        <dbReference type="SAM" id="MobiDB-lite"/>
    </source>
</evidence>
<reference evidence="2 3" key="1">
    <citation type="submission" date="2013-07" db="EMBL/GenBank/DDBJ databases">
        <authorList>
            <person name="Weinstock G."/>
            <person name="Sodergren E."/>
            <person name="Wylie T."/>
            <person name="Fulton L."/>
            <person name="Fulton R."/>
            <person name="Fronick C."/>
            <person name="O'Laughlin M."/>
            <person name="Godfrey J."/>
            <person name="Miner T."/>
            <person name="Herter B."/>
            <person name="Appelbaum E."/>
            <person name="Cordes M."/>
            <person name="Lek S."/>
            <person name="Wollam A."/>
            <person name="Pepin K.H."/>
            <person name="Palsikar V.B."/>
            <person name="Mitreva M."/>
            <person name="Wilson R.K."/>
        </authorList>
    </citation>
    <scope>NUCLEOTIDE SEQUENCE [LARGE SCALE GENOMIC DNA]</scope>
    <source>
        <strain evidence="2 3">ATCC 27760</strain>
    </source>
</reference>
<dbReference type="STRING" id="411473.RUMCAL_00354"/>
<feature type="compositionally biased region" description="Polar residues" evidence="1">
    <location>
        <begin position="49"/>
        <end position="64"/>
    </location>
</feature>
<dbReference type="EMBL" id="AWVF01000031">
    <property type="protein sequence ID" value="ERJ97282.1"/>
    <property type="molecule type" value="Genomic_DNA"/>
</dbReference>
<proteinExistence type="predicted"/>
<dbReference type="AlphaFoldDB" id="U2KYA8"/>
<comment type="caution">
    <text evidence="2">The sequence shown here is derived from an EMBL/GenBank/DDBJ whole genome shotgun (WGS) entry which is preliminary data.</text>
</comment>
<keyword evidence="3" id="KW-1185">Reference proteome</keyword>
<dbReference type="Proteomes" id="UP000016662">
    <property type="component" value="Unassembled WGS sequence"/>
</dbReference>
<dbReference type="HOGENOM" id="CLU_272132_0_0_9"/>
<dbReference type="RefSeq" id="WP_021681959.1">
    <property type="nucleotide sequence ID" value="NZ_KI260389.1"/>
</dbReference>
<evidence type="ECO:0000313" key="3">
    <source>
        <dbReference type="Proteomes" id="UP000016662"/>
    </source>
</evidence>
<feature type="region of interest" description="Disordered" evidence="1">
    <location>
        <begin position="175"/>
        <end position="199"/>
    </location>
</feature>
<sequence length="1188" mass="127377">MPTNNNDIISEINGSDQSNSKNFSNFEVKELYILESIDKTVKDILKSSGQSSQSNAFNTLSGSRSFRDKSKSNISAGKGFSRGATNDFADAFKKSIFEALIGSDFKEQIQSVFSDLADGLGVEIGDIPKTLGAELGKTVMSAFKGSAIGKELTGKLDDAKSKFVSNLRSTILGTSQQSANAKNEKSKGSQSQQADGDSIFRKSTKSNVVSDIQNIVIHAQSVTVQQSDISNLASGISEEPAEQIKNIISSNLGGDALAKFKEADLGTIKDFISKGDKSSIANMFTSAFGESGEVSSTIQALTGMMSTSGAELVGSSELAIGAIGGLTGAAVVAGAAMVAVTAAMWALSPAIEATTKLIKKASETADRYATSRQNQIKTETDRLKADVETMVKAPFDILKQAAEEMYNVWDTNLRKINGTQGYSKDDLQDLIASFADRLRSEGLTKVVSASSITDNLAKVLDSGLSGKVAEEFAYIATKLNAAIPTQDFFSYASTYSSIAANAIRQGKSQSDAIDEANRQLEGFANNILYASREVAGGFTTGLKDAENLFTESVQIAQASKTGNATQISAVMTAVSAITGAIAPDLAQSMTDAIYKAATGGNSSEIVALRSLAGINASNTEFLKQLAQDPQKVFANLFSELGKRQNMSEDAYMEVAEGLSSIFGVSSDAFARVDFSYLAQAISSMDTNSTALLDNMDLLASGQTTTNAEQLKMQQINEYMLDEGLSYVLDNAAARSIQEHMWDEQIANDLMDATYGVELQGSALEFLEGIRHTVENIMILVNPAAMFGKIKAGITNLIGSAVESSAQRADVKQLLELGKVGNGNATAAYQLTTTGQNLNVTDDIISLMGGISAYSTTSKIRQSLVNTYTPWNSFYDATSSRGFTNRMNQAYATLSSIGSIFNSSPSSNYHWGTVGKSSSGISSAITGSDVLGVSALKSRESQSSNPTRVTNNAVQKFLGTMSSYLEENSGKDVSYENWAKTATRFGISNLSDALTDVGLTNEAVQGQFEAFQAEEGIRIKQEREQREDQFWVDNITQLSTSNSWMETSYKKQSDFYDDFILFHEDFLAYGGKAGRFEAYQKAFNAYCTSWTEYYVKHTAYRNAVGYDSSSWDKVRSAENSKSRDAVYALAAALTKNSVDLLDPAVQTNVLLAEILQIVNAILQTEFSNSDSSALPNSLSALALGINNLK</sequence>
<dbReference type="PATRIC" id="fig|411473.3.peg.273"/>
<protein>
    <submittedName>
        <fullName evidence="2">Uncharacterized protein</fullName>
    </submittedName>
</protein>
<name>U2KYA8_9FIRM</name>
<feature type="region of interest" description="Disordered" evidence="1">
    <location>
        <begin position="49"/>
        <end position="71"/>
    </location>
</feature>
<evidence type="ECO:0000313" key="2">
    <source>
        <dbReference type="EMBL" id="ERJ97282.1"/>
    </source>
</evidence>
<gene>
    <name evidence="2" type="ORF">RUMCAL_00354</name>
</gene>